<accession>A0A9D0YXN3</accession>
<comment type="pathway">
    <text evidence="2 11">Nucleoside biosynthesis; alpha-ribazole biosynthesis; alpha-ribazole from 5,6-dimethylbenzimidazole: step 1/2.</text>
</comment>
<protein>
    <recommendedName>
        <fullName evidence="5 11">Nicotinate-nucleotide--dimethylbenzimidazole phosphoribosyltransferase</fullName>
        <shortName evidence="11">NN:DBI PRT</shortName>
        <ecNumber evidence="4 11">2.4.2.21</ecNumber>
    </recommendedName>
    <alternativeName>
        <fullName evidence="9 11">N(1)-alpha-phosphoribosyltransferase</fullName>
    </alternativeName>
</protein>
<evidence type="ECO:0000256" key="2">
    <source>
        <dbReference type="ARBA" id="ARBA00005049"/>
    </source>
</evidence>
<dbReference type="Proteomes" id="UP000886819">
    <property type="component" value="Unassembled WGS sequence"/>
</dbReference>
<dbReference type="Pfam" id="PF02277">
    <property type="entry name" value="DBI_PRT"/>
    <property type="match status" value="1"/>
</dbReference>
<keyword evidence="8 11" id="KW-0808">Transferase</keyword>
<reference evidence="12" key="1">
    <citation type="submission" date="2020-10" db="EMBL/GenBank/DDBJ databases">
        <authorList>
            <person name="Gilroy R."/>
        </authorList>
    </citation>
    <scope>NUCLEOTIDE SEQUENCE</scope>
    <source>
        <strain evidence="12">ChiHile30-977</strain>
    </source>
</reference>
<keyword evidence="6 11" id="KW-0169">Cobalamin biosynthesis</keyword>
<comment type="similarity">
    <text evidence="3 11">Belongs to the CobT family.</text>
</comment>
<evidence type="ECO:0000256" key="8">
    <source>
        <dbReference type="ARBA" id="ARBA00022679"/>
    </source>
</evidence>
<dbReference type="NCBIfam" id="TIGR03160">
    <property type="entry name" value="cobT_DBIPRT"/>
    <property type="match status" value="1"/>
</dbReference>
<evidence type="ECO:0000256" key="5">
    <source>
        <dbReference type="ARBA" id="ARBA00015486"/>
    </source>
</evidence>
<evidence type="ECO:0000256" key="9">
    <source>
        <dbReference type="ARBA" id="ARBA00030686"/>
    </source>
</evidence>
<dbReference type="NCBIfam" id="NF000996">
    <property type="entry name" value="PRK00105.1"/>
    <property type="match status" value="1"/>
</dbReference>
<evidence type="ECO:0000256" key="11">
    <source>
        <dbReference type="HAMAP-Rule" id="MF_00230"/>
    </source>
</evidence>
<dbReference type="Gene3D" id="1.10.1610.10">
    <property type="match status" value="1"/>
</dbReference>
<evidence type="ECO:0000256" key="1">
    <source>
        <dbReference type="ARBA" id="ARBA00002197"/>
    </source>
</evidence>
<proteinExistence type="inferred from homology"/>
<evidence type="ECO:0000256" key="10">
    <source>
        <dbReference type="ARBA" id="ARBA00047340"/>
    </source>
</evidence>
<dbReference type="GO" id="GO:0009236">
    <property type="term" value="P:cobalamin biosynthetic process"/>
    <property type="evidence" value="ECO:0007669"/>
    <property type="project" value="UniProtKB-UniRule"/>
</dbReference>
<dbReference type="FunFam" id="3.40.50.10210:FF:000001">
    <property type="entry name" value="Nicotinate-nucleotide--dimethylbenzimidazole phosphoribosyltransferase"/>
    <property type="match status" value="1"/>
</dbReference>
<evidence type="ECO:0000313" key="13">
    <source>
        <dbReference type="Proteomes" id="UP000886819"/>
    </source>
</evidence>
<sequence length="355" mass="36506">MEIQNTILRIAPLDEAAMAAAQARLDALVKPPGSLGDLERYAVRLAGIYGQVPQATGRRAILVFSADNGVCAEGIGSAPQSVTAAQTVNFVRGVTGVGALAGATNTEVWVADVGMLAPVRYPGVRNLRVRAGTGNIRVEDAMTRQEAKTAVLAGMRLAREAAAAGVRAIGVGEMGIGNTTTSTAVLSALTGEDSDRLTGMGGGLGERLQAVKRAVIRDALARAQADASDVMGVLSKLGGLDICAMAGAYLGAASARIPAVIDGYIGCVAALAAVRLAPEAKAYLFASHVSEEPGAALALEALGLEAPLRLRLRLGEGSGCPLLFSLLDAACAVYHKMATFEEARIDPGYLEKLKR</sequence>
<dbReference type="Gene3D" id="3.40.50.10210">
    <property type="match status" value="1"/>
</dbReference>
<evidence type="ECO:0000313" key="12">
    <source>
        <dbReference type="EMBL" id="HIQ62698.1"/>
    </source>
</evidence>
<name>A0A9D0YXN3_9FIRM</name>
<reference evidence="12" key="2">
    <citation type="journal article" date="2021" name="PeerJ">
        <title>Extensive microbial diversity within the chicken gut microbiome revealed by metagenomics and culture.</title>
        <authorList>
            <person name="Gilroy R."/>
            <person name="Ravi A."/>
            <person name="Getino M."/>
            <person name="Pursley I."/>
            <person name="Horton D.L."/>
            <person name="Alikhan N.F."/>
            <person name="Baker D."/>
            <person name="Gharbi K."/>
            <person name="Hall N."/>
            <person name="Watson M."/>
            <person name="Adriaenssens E.M."/>
            <person name="Foster-Nyarko E."/>
            <person name="Jarju S."/>
            <person name="Secka A."/>
            <person name="Antonio M."/>
            <person name="Oren A."/>
            <person name="Chaudhuri R.R."/>
            <person name="La Ragione R."/>
            <person name="Hildebrand F."/>
            <person name="Pallen M.J."/>
        </authorList>
    </citation>
    <scope>NUCLEOTIDE SEQUENCE</scope>
    <source>
        <strain evidence="12">ChiHile30-977</strain>
    </source>
</reference>
<dbReference type="SUPFAM" id="SSF52733">
    <property type="entry name" value="Nicotinate mononucleotide:5,6-dimethylbenzimidazole phosphoribosyltransferase (CobT)"/>
    <property type="match status" value="1"/>
</dbReference>
<evidence type="ECO:0000256" key="6">
    <source>
        <dbReference type="ARBA" id="ARBA00022573"/>
    </source>
</evidence>
<dbReference type="GO" id="GO:0008939">
    <property type="term" value="F:nicotinate-nucleotide-dimethylbenzimidazole phosphoribosyltransferase activity"/>
    <property type="evidence" value="ECO:0007669"/>
    <property type="project" value="UniProtKB-UniRule"/>
</dbReference>
<dbReference type="InterPro" id="IPR023195">
    <property type="entry name" value="Nict_dMeBzImd_PRibTrfase_N"/>
</dbReference>
<keyword evidence="7 11" id="KW-0328">Glycosyltransferase</keyword>
<dbReference type="CDD" id="cd02439">
    <property type="entry name" value="DMB-PRT_CobT"/>
    <property type="match status" value="1"/>
</dbReference>
<dbReference type="AlphaFoldDB" id="A0A9D0YXN3"/>
<evidence type="ECO:0000256" key="3">
    <source>
        <dbReference type="ARBA" id="ARBA00007110"/>
    </source>
</evidence>
<evidence type="ECO:0000256" key="7">
    <source>
        <dbReference type="ARBA" id="ARBA00022676"/>
    </source>
</evidence>
<dbReference type="InterPro" id="IPR017846">
    <property type="entry name" value="Nict_dMeBzImd_PRibTrfase_bact"/>
</dbReference>
<dbReference type="EC" id="2.4.2.21" evidence="4 11"/>
<gene>
    <name evidence="11 12" type="primary">cobT</name>
    <name evidence="12" type="ORF">IAA66_03815</name>
</gene>
<comment type="caution">
    <text evidence="12">The sequence shown here is derived from an EMBL/GenBank/DDBJ whole genome shotgun (WGS) entry which is preliminary data.</text>
</comment>
<dbReference type="PANTHER" id="PTHR43463">
    <property type="entry name" value="NICOTINATE-NUCLEOTIDE--DIMETHYLBENZIMIDAZOLE PHOSPHORIBOSYLTRANSFERASE"/>
    <property type="match status" value="1"/>
</dbReference>
<feature type="active site" description="Proton acceptor" evidence="11">
    <location>
        <position position="316"/>
    </location>
</feature>
<dbReference type="InterPro" id="IPR003200">
    <property type="entry name" value="Nict_dMeBzImd_PRibTrfase"/>
</dbReference>
<dbReference type="EMBL" id="DVFI01000055">
    <property type="protein sequence ID" value="HIQ62698.1"/>
    <property type="molecule type" value="Genomic_DNA"/>
</dbReference>
<comment type="catalytic activity">
    <reaction evidence="10 11">
        <text>5,6-dimethylbenzimidazole + nicotinate beta-D-ribonucleotide = alpha-ribazole 5'-phosphate + nicotinate + H(+)</text>
        <dbReference type="Rhea" id="RHEA:11196"/>
        <dbReference type="ChEBI" id="CHEBI:15378"/>
        <dbReference type="ChEBI" id="CHEBI:15890"/>
        <dbReference type="ChEBI" id="CHEBI:32544"/>
        <dbReference type="ChEBI" id="CHEBI:57502"/>
        <dbReference type="ChEBI" id="CHEBI:57918"/>
        <dbReference type="EC" id="2.4.2.21"/>
    </reaction>
</comment>
<evidence type="ECO:0000256" key="4">
    <source>
        <dbReference type="ARBA" id="ARBA00011991"/>
    </source>
</evidence>
<dbReference type="PANTHER" id="PTHR43463:SF1">
    <property type="entry name" value="NICOTINATE-NUCLEOTIDE--DIMETHYLBENZIMIDAZOLE PHOSPHORIBOSYLTRANSFERASE"/>
    <property type="match status" value="1"/>
</dbReference>
<dbReference type="InterPro" id="IPR036087">
    <property type="entry name" value="Nict_dMeBzImd_PRibTrfase_sf"/>
</dbReference>
<organism evidence="12 13">
    <name type="scientific">Candidatus Avichristensenella intestinipullorum</name>
    <dbReference type="NCBI Taxonomy" id="2840693"/>
    <lineage>
        <taxon>Bacteria</taxon>
        <taxon>Bacillati</taxon>
        <taxon>Bacillota</taxon>
        <taxon>Clostridia</taxon>
        <taxon>Candidatus Avichristensenella</taxon>
    </lineage>
</organism>
<dbReference type="HAMAP" id="MF_00230">
    <property type="entry name" value="CobT"/>
    <property type="match status" value="1"/>
</dbReference>
<comment type="function">
    <text evidence="1 11">Catalyzes the synthesis of alpha-ribazole-5'-phosphate from nicotinate mononucleotide (NAMN) and 5,6-dimethylbenzimidazole (DMB).</text>
</comment>